<dbReference type="EMBL" id="GL737616">
    <property type="protein sequence ID" value="EFX59893.1"/>
    <property type="molecule type" value="Genomic_DNA"/>
</dbReference>
<protein>
    <recommendedName>
        <fullName evidence="4">MalT-like TPR region domain-containing protein</fullName>
    </recommendedName>
</protein>
<organism evidence="2 3">
    <name type="scientific">Daphnia pulex</name>
    <name type="common">Water flea</name>
    <dbReference type="NCBI Taxonomy" id="6669"/>
    <lineage>
        <taxon>Eukaryota</taxon>
        <taxon>Metazoa</taxon>
        <taxon>Ecdysozoa</taxon>
        <taxon>Arthropoda</taxon>
        <taxon>Crustacea</taxon>
        <taxon>Branchiopoda</taxon>
        <taxon>Diplostraca</taxon>
        <taxon>Cladocera</taxon>
        <taxon>Anomopoda</taxon>
        <taxon>Daphniidae</taxon>
        <taxon>Daphnia</taxon>
    </lineage>
</organism>
<sequence length="257" mass="27736">MALLAQTRHQLQSAGRHTPRSEQAMPAPLRQDLMHLLDRLRQNSALTTRQRSGIALDLAELALAYDEAALAELCMQSIEASDRREAHGKSRLLMVEAQLARARGELGRSRSLQDKRVAALEASTDPATAFSWSAHLDLAYTQLLQGETQAAQASLKLALARRPATLPGGHPLDSLGASLQSLRAIHHRLDDAQALCDYPMGVEIQAQHLAVLVVADFDAGRLTGLDDQDGLGDHPQIAVPVRARGIGHAGIATQDDQ</sequence>
<dbReference type="AlphaFoldDB" id="E9I7Y7"/>
<evidence type="ECO:0000313" key="2">
    <source>
        <dbReference type="EMBL" id="EFX59893.1"/>
    </source>
</evidence>
<evidence type="ECO:0000313" key="3">
    <source>
        <dbReference type="Proteomes" id="UP000000305"/>
    </source>
</evidence>
<accession>E9I7Y7</accession>
<feature type="region of interest" description="Disordered" evidence="1">
    <location>
        <begin position="1"/>
        <end position="24"/>
    </location>
</feature>
<evidence type="ECO:0008006" key="4">
    <source>
        <dbReference type="Google" id="ProtNLM"/>
    </source>
</evidence>
<keyword evidence="3" id="KW-1185">Reference proteome</keyword>
<dbReference type="KEGG" id="dpx:DAPPUDRAFT_126378"/>
<proteinExistence type="predicted"/>
<feature type="non-terminal residue" evidence="2">
    <location>
        <position position="1"/>
    </location>
</feature>
<dbReference type="HOGENOM" id="CLU_1084038_0_0_1"/>
<evidence type="ECO:0000256" key="1">
    <source>
        <dbReference type="SAM" id="MobiDB-lite"/>
    </source>
</evidence>
<dbReference type="InParanoid" id="E9I7Y7"/>
<reference evidence="2 3" key="1">
    <citation type="journal article" date="2011" name="Science">
        <title>The ecoresponsive genome of Daphnia pulex.</title>
        <authorList>
            <person name="Colbourne J.K."/>
            <person name="Pfrender M.E."/>
            <person name="Gilbert D."/>
            <person name="Thomas W.K."/>
            <person name="Tucker A."/>
            <person name="Oakley T.H."/>
            <person name="Tokishita S."/>
            <person name="Aerts A."/>
            <person name="Arnold G.J."/>
            <person name="Basu M.K."/>
            <person name="Bauer D.J."/>
            <person name="Caceres C.E."/>
            <person name="Carmel L."/>
            <person name="Casola C."/>
            <person name="Choi J.H."/>
            <person name="Detter J.C."/>
            <person name="Dong Q."/>
            <person name="Dusheyko S."/>
            <person name="Eads B.D."/>
            <person name="Frohlich T."/>
            <person name="Geiler-Samerotte K.A."/>
            <person name="Gerlach D."/>
            <person name="Hatcher P."/>
            <person name="Jogdeo S."/>
            <person name="Krijgsveld J."/>
            <person name="Kriventseva E.V."/>
            <person name="Kultz D."/>
            <person name="Laforsch C."/>
            <person name="Lindquist E."/>
            <person name="Lopez J."/>
            <person name="Manak J.R."/>
            <person name="Muller J."/>
            <person name="Pangilinan J."/>
            <person name="Patwardhan R.P."/>
            <person name="Pitluck S."/>
            <person name="Pritham E.J."/>
            <person name="Rechtsteiner A."/>
            <person name="Rho M."/>
            <person name="Rogozin I.B."/>
            <person name="Sakarya O."/>
            <person name="Salamov A."/>
            <person name="Schaack S."/>
            <person name="Shapiro H."/>
            <person name="Shiga Y."/>
            <person name="Skalitzky C."/>
            <person name="Smith Z."/>
            <person name="Souvorov A."/>
            <person name="Sung W."/>
            <person name="Tang Z."/>
            <person name="Tsuchiya D."/>
            <person name="Tu H."/>
            <person name="Vos H."/>
            <person name="Wang M."/>
            <person name="Wolf Y.I."/>
            <person name="Yamagata H."/>
            <person name="Yamada T."/>
            <person name="Ye Y."/>
            <person name="Shaw J.R."/>
            <person name="Andrews J."/>
            <person name="Crease T.J."/>
            <person name="Tang H."/>
            <person name="Lucas S.M."/>
            <person name="Robertson H.M."/>
            <person name="Bork P."/>
            <person name="Koonin E.V."/>
            <person name="Zdobnov E.M."/>
            <person name="Grigoriev I.V."/>
            <person name="Lynch M."/>
            <person name="Boore J.L."/>
        </authorList>
    </citation>
    <scope>NUCLEOTIDE SEQUENCE [LARGE SCALE GENOMIC DNA]</scope>
</reference>
<gene>
    <name evidence="2" type="ORF">DAPPUDRAFT_126378</name>
</gene>
<name>E9I7Y7_DAPPU</name>
<dbReference type="Proteomes" id="UP000000305">
    <property type="component" value="Unassembled WGS sequence"/>
</dbReference>